<dbReference type="GO" id="GO:0071897">
    <property type="term" value="P:DNA biosynthetic process"/>
    <property type="evidence" value="ECO:0007669"/>
    <property type="project" value="UniProtKB-ARBA"/>
</dbReference>
<evidence type="ECO:0000313" key="1">
    <source>
        <dbReference type="RefSeq" id="XP_028153947.1"/>
    </source>
</evidence>
<organism evidence="1">
    <name type="scientific">Diabrotica virgifera virgifera</name>
    <name type="common">western corn rootworm</name>
    <dbReference type="NCBI Taxonomy" id="50390"/>
    <lineage>
        <taxon>Eukaryota</taxon>
        <taxon>Metazoa</taxon>
        <taxon>Ecdysozoa</taxon>
        <taxon>Arthropoda</taxon>
        <taxon>Hexapoda</taxon>
        <taxon>Insecta</taxon>
        <taxon>Pterygota</taxon>
        <taxon>Neoptera</taxon>
        <taxon>Endopterygota</taxon>
        <taxon>Coleoptera</taxon>
        <taxon>Polyphaga</taxon>
        <taxon>Cucujiformia</taxon>
        <taxon>Chrysomeloidea</taxon>
        <taxon>Chrysomelidae</taxon>
        <taxon>Galerucinae</taxon>
        <taxon>Diabroticina</taxon>
        <taxon>Diabroticites</taxon>
        <taxon>Diabrotica</taxon>
    </lineage>
</organism>
<dbReference type="PANTHER" id="PTHR31511:SF12">
    <property type="entry name" value="RHO TERMINATION FACTOR N-TERMINAL DOMAIN-CONTAINING PROTEIN"/>
    <property type="match status" value="1"/>
</dbReference>
<gene>
    <name evidence="1" type="primary">LOC114347443</name>
</gene>
<dbReference type="PROSITE" id="PS00116">
    <property type="entry name" value="DNA_POLYMERASE_B"/>
    <property type="match status" value="1"/>
</dbReference>
<dbReference type="GO" id="GO:0000166">
    <property type="term" value="F:nucleotide binding"/>
    <property type="evidence" value="ECO:0007669"/>
    <property type="project" value="InterPro"/>
</dbReference>
<dbReference type="RefSeq" id="XP_028153947.1">
    <property type="nucleotide sequence ID" value="XM_028298146.1"/>
</dbReference>
<proteinExistence type="predicted"/>
<dbReference type="InterPro" id="IPR023211">
    <property type="entry name" value="DNA_pol_palm_dom_sf"/>
</dbReference>
<dbReference type="AlphaFoldDB" id="A0A6P7H5X3"/>
<dbReference type="SUPFAM" id="SSF56672">
    <property type="entry name" value="DNA/RNA polymerases"/>
    <property type="match status" value="1"/>
</dbReference>
<dbReference type="InterPro" id="IPR017964">
    <property type="entry name" value="DNA-dir_DNA_pol_B_CS"/>
</dbReference>
<dbReference type="GO" id="GO:0003676">
    <property type="term" value="F:nucleic acid binding"/>
    <property type="evidence" value="ECO:0007669"/>
    <property type="project" value="InterPro"/>
</dbReference>
<accession>A0A6P7H5X3</accession>
<dbReference type="InParanoid" id="A0A6P7H5X3"/>
<dbReference type="InterPro" id="IPR043502">
    <property type="entry name" value="DNA/RNA_pol_sf"/>
</dbReference>
<protein>
    <submittedName>
        <fullName evidence="1">Uncharacterized protein LOC114347443</fullName>
    </submittedName>
</protein>
<dbReference type="PANTHER" id="PTHR31511">
    <property type="entry name" value="PROTEIN CBG23764"/>
    <property type="match status" value="1"/>
</dbReference>
<dbReference type="Gene3D" id="3.90.1600.10">
    <property type="entry name" value="Palm domain of DNA polymerase"/>
    <property type="match status" value="1"/>
</dbReference>
<reference evidence="1" key="1">
    <citation type="submission" date="2025-08" db="UniProtKB">
        <authorList>
            <consortium name="RefSeq"/>
        </authorList>
    </citation>
    <scope>IDENTIFICATION</scope>
    <source>
        <tissue evidence="1">Whole insect</tissue>
    </source>
</reference>
<sequence length="175" mass="20194">MHRAEIWLVKPIYVGMSILDLAKTTIYDFQYGYLASRFGENFSTCYTDTDSVIVEIREKDPYEAMIHDCYKYFDTSDYPKDNIYNIPLVNKKVLGIMKDENNGCIMTDYIGLRSKLYTTKAATTDADIKKLRGKLKEQEYEDDEIDNIIRNYGVTKKAKGVKKSVVNTKITSETT</sequence>
<name>A0A6P7H5X3_DIAVI</name>